<accession>A0A6J5RYE6</accession>
<dbReference type="Pfam" id="PF00589">
    <property type="entry name" value="Phage_integrase"/>
    <property type="match status" value="1"/>
</dbReference>
<dbReference type="Gene3D" id="1.10.443.10">
    <property type="entry name" value="Intergrase catalytic core"/>
    <property type="match status" value="1"/>
</dbReference>
<dbReference type="InterPro" id="IPR011010">
    <property type="entry name" value="DNA_brk_join_enz"/>
</dbReference>
<keyword evidence="8" id="KW-1179">Viral genome integration</keyword>
<evidence type="ECO:0000256" key="5">
    <source>
        <dbReference type="ARBA" id="ARBA00022908"/>
    </source>
</evidence>
<dbReference type="GO" id="GO:0044826">
    <property type="term" value="P:viral genome integration into host DNA"/>
    <property type="evidence" value="ECO:0007669"/>
    <property type="project" value="UniProtKB-KW"/>
</dbReference>
<dbReference type="PANTHER" id="PTHR30349">
    <property type="entry name" value="PHAGE INTEGRASE-RELATED"/>
    <property type="match status" value="1"/>
</dbReference>
<dbReference type="InterPro" id="IPR002104">
    <property type="entry name" value="Integrase_catalytic"/>
</dbReference>
<name>A0A6J5RYE6_9CAUD</name>
<dbReference type="InterPro" id="IPR044068">
    <property type="entry name" value="CB"/>
</dbReference>
<dbReference type="GO" id="GO:0075713">
    <property type="term" value="P:establishment of integrated proviral latency"/>
    <property type="evidence" value="ECO:0007669"/>
    <property type="project" value="UniProtKB-KW"/>
</dbReference>
<dbReference type="InterPro" id="IPR010998">
    <property type="entry name" value="Integrase_recombinase_N"/>
</dbReference>
<keyword evidence="8" id="KW-1160">Virus entry into host cell</keyword>
<evidence type="ECO:0000256" key="6">
    <source>
        <dbReference type="ARBA" id="ARBA00023125"/>
    </source>
</evidence>
<dbReference type="CDD" id="cd00796">
    <property type="entry name" value="INT_Rci_Hp1_C"/>
    <property type="match status" value="1"/>
</dbReference>
<dbReference type="EMBL" id="LR797253">
    <property type="protein sequence ID" value="CAB4197144.1"/>
    <property type="molecule type" value="Genomic_DNA"/>
</dbReference>
<feature type="domain" description="Core-binding (CB)" evidence="11">
    <location>
        <begin position="59"/>
        <end position="136"/>
    </location>
</feature>
<reference evidence="12" key="1">
    <citation type="submission" date="2020-05" db="EMBL/GenBank/DDBJ databases">
        <authorList>
            <person name="Chiriac C."/>
            <person name="Salcher M."/>
            <person name="Ghai R."/>
            <person name="Kavagutti S V."/>
        </authorList>
    </citation>
    <scope>NUCLEOTIDE SEQUENCE</scope>
</reference>
<dbReference type="SUPFAM" id="SSF56349">
    <property type="entry name" value="DNA breaking-rejoining enzymes"/>
    <property type="match status" value="1"/>
</dbReference>
<evidence type="ECO:0000256" key="7">
    <source>
        <dbReference type="ARBA" id="ARBA00023172"/>
    </source>
</evidence>
<evidence type="ECO:0000256" key="3">
    <source>
        <dbReference type="ARBA" id="ARBA00022679"/>
    </source>
</evidence>
<dbReference type="PANTHER" id="PTHR30349:SF64">
    <property type="entry name" value="PROPHAGE INTEGRASE INTD-RELATED"/>
    <property type="match status" value="1"/>
</dbReference>
<organism evidence="12">
    <name type="scientific">uncultured Caudovirales phage</name>
    <dbReference type="NCBI Taxonomy" id="2100421"/>
    <lineage>
        <taxon>Viruses</taxon>
        <taxon>Duplodnaviria</taxon>
        <taxon>Heunggongvirae</taxon>
        <taxon>Uroviricota</taxon>
        <taxon>Caudoviricetes</taxon>
        <taxon>Peduoviridae</taxon>
        <taxon>Maltschvirus</taxon>
        <taxon>Maltschvirus maltsch</taxon>
    </lineage>
</organism>
<dbReference type="GO" id="GO:0003677">
    <property type="term" value="F:DNA binding"/>
    <property type="evidence" value="ECO:0007669"/>
    <property type="project" value="UniProtKB-UniRule"/>
</dbReference>
<feature type="domain" description="Tyr recombinase" evidence="10">
    <location>
        <begin position="156"/>
        <end position="324"/>
    </location>
</feature>
<gene>
    <name evidence="12" type="ORF">UFOVP1304_18</name>
</gene>
<sequence>MALYKRKESNVWWMDYADAAGKRVRASTGTESKAKAQSLEARIQAEVWQQRRLGIKPQVTFDKAVEMFLDEKRKRRTIMDYTERSRWWLQRFRGMHLNLITQDLIIQTIKQREGEVAPATLNRLLATLKTILRLAHRKYEWIDRVPAFFFYEEPKGRTRWLQPHEIARLLDALPEHERDIAMFSFATGLRQGNVRRLRWEQVNLNLRVVFIDGDDMKNGRDLGIPLNEAALAVLRRNIGKHWESVFTYRGRPLRASSSATWKRALAKAGIEDFRRHDMRHTWASMMVQSGVPDNVIQKLGAWETPKMVQRYAHHSAESLRPFVKQVDDALASAYDTFTSQAGDRQRLKGVG</sequence>
<evidence type="ECO:0000259" key="11">
    <source>
        <dbReference type="PROSITE" id="PS51900"/>
    </source>
</evidence>
<dbReference type="Gene3D" id="1.10.150.130">
    <property type="match status" value="1"/>
</dbReference>
<comment type="similarity">
    <text evidence="1">Belongs to the 'phage' integrase family.</text>
</comment>
<dbReference type="GO" id="GO:0016787">
    <property type="term" value="F:hydrolase activity"/>
    <property type="evidence" value="ECO:0007669"/>
    <property type="project" value="UniProtKB-KW"/>
</dbReference>
<dbReference type="InterPro" id="IPR050090">
    <property type="entry name" value="Tyrosine_recombinase_XerCD"/>
</dbReference>
<evidence type="ECO:0000259" key="10">
    <source>
        <dbReference type="PROSITE" id="PS51898"/>
    </source>
</evidence>
<evidence type="ECO:0000256" key="1">
    <source>
        <dbReference type="ARBA" id="ARBA00008857"/>
    </source>
</evidence>
<keyword evidence="6 9" id="KW-0238">DNA-binding</keyword>
<evidence type="ECO:0000256" key="2">
    <source>
        <dbReference type="ARBA" id="ARBA00016082"/>
    </source>
</evidence>
<dbReference type="GO" id="GO:0015074">
    <property type="term" value="P:DNA integration"/>
    <property type="evidence" value="ECO:0007669"/>
    <property type="project" value="UniProtKB-KW"/>
</dbReference>
<evidence type="ECO:0000256" key="9">
    <source>
        <dbReference type="PROSITE-ProRule" id="PRU01248"/>
    </source>
</evidence>
<keyword evidence="5" id="KW-0229">DNA integration</keyword>
<evidence type="ECO:0000313" key="12">
    <source>
        <dbReference type="EMBL" id="CAB4197144.1"/>
    </source>
</evidence>
<dbReference type="InterPro" id="IPR013762">
    <property type="entry name" value="Integrase-like_cat_sf"/>
</dbReference>
<keyword evidence="3" id="KW-0808">Transferase</keyword>
<keyword evidence="7" id="KW-0233">DNA recombination</keyword>
<evidence type="ECO:0000256" key="8">
    <source>
        <dbReference type="ARBA" id="ARBA00023195"/>
    </source>
</evidence>
<protein>
    <recommendedName>
        <fullName evidence="2">Integrase</fullName>
    </recommendedName>
</protein>
<proteinExistence type="inferred from homology"/>
<dbReference type="PROSITE" id="PS51900">
    <property type="entry name" value="CB"/>
    <property type="match status" value="1"/>
</dbReference>
<dbReference type="GO" id="GO:0006310">
    <property type="term" value="P:DNA recombination"/>
    <property type="evidence" value="ECO:0007669"/>
    <property type="project" value="UniProtKB-KW"/>
</dbReference>
<dbReference type="GO" id="GO:0016740">
    <property type="term" value="F:transferase activity"/>
    <property type="evidence" value="ECO:0007669"/>
    <property type="project" value="UniProtKB-KW"/>
</dbReference>
<keyword evidence="4" id="KW-0378">Hydrolase</keyword>
<evidence type="ECO:0000256" key="4">
    <source>
        <dbReference type="ARBA" id="ARBA00022801"/>
    </source>
</evidence>
<dbReference type="PROSITE" id="PS51898">
    <property type="entry name" value="TYR_RECOMBINASE"/>
    <property type="match status" value="1"/>
</dbReference>